<accession>A0AAN7VE44</accession>
<keyword evidence="2" id="KW-1185">Reference proteome</keyword>
<proteinExistence type="predicted"/>
<gene>
    <name evidence="1" type="ORF">RI129_005069</name>
</gene>
<name>A0AAN7VE44_9COLE</name>
<dbReference type="AlphaFoldDB" id="A0AAN7VE44"/>
<evidence type="ECO:0000313" key="2">
    <source>
        <dbReference type="Proteomes" id="UP001329430"/>
    </source>
</evidence>
<organism evidence="1 2">
    <name type="scientific">Pyrocoelia pectoralis</name>
    <dbReference type="NCBI Taxonomy" id="417401"/>
    <lineage>
        <taxon>Eukaryota</taxon>
        <taxon>Metazoa</taxon>
        <taxon>Ecdysozoa</taxon>
        <taxon>Arthropoda</taxon>
        <taxon>Hexapoda</taxon>
        <taxon>Insecta</taxon>
        <taxon>Pterygota</taxon>
        <taxon>Neoptera</taxon>
        <taxon>Endopterygota</taxon>
        <taxon>Coleoptera</taxon>
        <taxon>Polyphaga</taxon>
        <taxon>Elateriformia</taxon>
        <taxon>Elateroidea</taxon>
        <taxon>Lampyridae</taxon>
        <taxon>Lampyrinae</taxon>
        <taxon>Pyrocoelia</taxon>
    </lineage>
</organism>
<dbReference type="EMBL" id="JAVRBK010000003">
    <property type="protein sequence ID" value="KAK5646605.1"/>
    <property type="molecule type" value="Genomic_DNA"/>
</dbReference>
<comment type="caution">
    <text evidence="1">The sequence shown here is derived from an EMBL/GenBank/DDBJ whole genome shotgun (WGS) entry which is preliminary data.</text>
</comment>
<reference evidence="1 2" key="1">
    <citation type="journal article" date="2024" name="Insects">
        <title>An Improved Chromosome-Level Genome Assembly of the Firefly Pyrocoelia pectoralis.</title>
        <authorList>
            <person name="Fu X."/>
            <person name="Meyer-Rochow V.B."/>
            <person name="Ballantyne L."/>
            <person name="Zhu X."/>
        </authorList>
    </citation>
    <scope>NUCLEOTIDE SEQUENCE [LARGE SCALE GENOMIC DNA]</scope>
    <source>
        <strain evidence="1">XCY_ONT2</strain>
    </source>
</reference>
<dbReference type="Proteomes" id="UP001329430">
    <property type="component" value="Chromosome 3"/>
</dbReference>
<sequence>MVWTHEDTQNTNKNNLTTIEGNKIDKYCRYSHKLHNPTISKTSHTCDLNNKDHLISTISSTGSTGEINYVHRKMSKTTSNNLLQNEETKKENVHLIQAEIHKEKSNSAVKSCDYQYNIQSSDNSIVDDENVIITNEVLKENVYCNNFEESCNYNFNYKRHGKNKVNMLVHRHTL</sequence>
<protein>
    <submittedName>
        <fullName evidence="1">Uncharacterized protein</fullName>
    </submittedName>
</protein>
<evidence type="ECO:0000313" key="1">
    <source>
        <dbReference type="EMBL" id="KAK5646605.1"/>
    </source>
</evidence>